<dbReference type="Gene3D" id="3.30.390.10">
    <property type="entry name" value="Enolase-like, N-terminal domain"/>
    <property type="match status" value="1"/>
</dbReference>
<dbReference type="GO" id="GO:0000287">
    <property type="term" value="F:magnesium ion binding"/>
    <property type="evidence" value="ECO:0007669"/>
    <property type="project" value="UniProtKB-ARBA"/>
</dbReference>
<evidence type="ECO:0000313" key="4">
    <source>
        <dbReference type="Proteomes" id="UP000095347"/>
    </source>
</evidence>
<comment type="caution">
    <text evidence="3">The sequence shown here is derived from an EMBL/GenBank/DDBJ whole genome shotgun (WGS) entry which is preliminary data.</text>
</comment>
<accession>A0A1E5QC83</accession>
<evidence type="ECO:0000256" key="1">
    <source>
        <dbReference type="ARBA" id="ARBA00022723"/>
    </source>
</evidence>
<evidence type="ECO:0000313" key="3">
    <source>
        <dbReference type="EMBL" id="OEJ69667.1"/>
    </source>
</evidence>
<dbReference type="SFLD" id="SFLDG00180">
    <property type="entry name" value="muconate_cycloisomerase"/>
    <property type="match status" value="1"/>
</dbReference>
<organism evidence="3 4">
    <name type="scientific">Magnetovibrio blakemorei</name>
    <dbReference type="NCBI Taxonomy" id="28181"/>
    <lineage>
        <taxon>Bacteria</taxon>
        <taxon>Pseudomonadati</taxon>
        <taxon>Pseudomonadota</taxon>
        <taxon>Alphaproteobacteria</taxon>
        <taxon>Rhodospirillales</taxon>
        <taxon>Magnetovibrionaceae</taxon>
        <taxon>Magnetovibrio</taxon>
    </lineage>
</organism>
<dbReference type="PROSITE" id="PS00909">
    <property type="entry name" value="MR_MLE_2"/>
    <property type="match status" value="1"/>
</dbReference>
<dbReference type="InterPro" id="IPR029065">
    <property type="entry name" value="Enolase_C-like"/>
</dbReference>
<dbReference type="InterPro" id="IPR013342">
    <property type="entry name" value="Mandelate_racemase_C"/>
</dbReference>
<dbReference type="GO" id="GO:0009063">
    <property type="term" value="P:amino acid catabolic process"/>
    <property type="evidence" value="ECO:0007669"/>
    <property type="project" value="InterPro"/>
</dbReference>
<dbReference type="EMBL" id="MCGG01000002">
    <property type="protein sequence ID" value="OEJ69667.1"/>
    <property type="molecule type" value="Genomic_DNA"/>
</dbReference>
<dbReference type="InterPro" id="IPR036849">
    <property type="entry name" value="Enolase-like_C_sf"/>
</dbReference>
<feature type="domain" description="Mandelate racemase/muconate lactonizing enzyme C-terminal" evidence="2">
    <location>
        <begin position="101"/>
        <end position="196"/>
    </location>
</feature>
<sequence length="324" mass="34101">MLTVIPYSLPLLRPWTTARGVLHTRQGWLVRVGDAWGDCAPMVEAGTESHAQAWAALTSWDGGTTEELPAAARCAIESVRLPHRFGGAGTVRVNAALGAIDDALAASIADAADAGFQIVKLKLGVRPWAEELTALEALSLPEGMSLRLDVNEAWTMAQASDAVQRLRPLAIDCIEDPLTDPSCDALAALQAQTSIPLAADACLSRLGVDALIAAKAVRRLILKPMVQGGPDRCVAIAARAKAEGIACIVTTVVESACGVWLAARTAAEIDPSAEQTHGLDTSRWLCEDTGQPPPIVRGRIALGGGFVPFDEFLQSPAIRLAKPI</sequence>
<dbReference type="RefSeq" id="WP_069956383.1">
    <property type="nucleotide sequence ID" value="NZ_MCGG01000002.1"/>
</dbReference>
<dbReference type="SFLD" id="SFLDS00001">
    <property type="entry name" value="Enolase"/>
    <property type="match status" value="1"/>
</dbReference>
<reference evidence="4" key="1">
    <citation type="submission" date="2016-07" db="EMBL/GenBank/DDBJ databases">
        <authorList>
            <person name="Florea S."/>
            <person name="Webb J.S."/>
            <person name="Jaromczyk J."/>
            <person name="Schardl C.L."/>
        </authorList>
    </citation>
    <scope>NUCLEOTIDE SEQUENCE [LARGE SCALE GENOMIC DNA]</scope>
    <source>
        <strain evidence="4">MV-1</strain>
    </source>
</reference>
<protein>
    <recommendedName>
        <fullName evidence="2">Mandelate racemase/muconate lactonizing enzyme C-terminal domain-containing protein</fullName>
    </recommendedName>
</protein>
<dbReference type="InterPro" id="IPR018110">
    <property type="entry name" value="Mandel_Rmase/mucon_lact_enz_CS"/>
</dbReference>
<dbReference type="OrthoDB" id="9802699at2"/>
<dbReference type="STRING" id="28181.BEN30_02200"/>
<dbReference type="AlphaFoldDB" id="A0A1E5QC83"/>
<dbReference type="PANTHER" id="PTHR48073:SF2">
    <property type="entry name" value="O-SUCCINYLBENZOATE SYNTHASE"/>
    <property type="match status" value="1"/>
</dbReference>
<dbReference type="Proteomes" id="UP000095347">
    <property type="component" value="Unassembled WGS sequence"/>
</dbReference>
<dbReference type="Pfam" id="PF13378">
    <property type="entry name" value="MR_MLE_C"/>
    <property type="match status" value="1"/>
</dbReference>
<dbReference type="PANTHER" id="PTHR48073">
    <property type="entry name" value="O-SUCCINYLBENZOATE SYNTHASE-RELATED"/>
    <property type="match status" value="1"/>
</dbReference>
<proteinExistence type="predicted"/>
<gene>
    <name evidence="3" type="ORF">BEN30_02200</name>
</gene>
<dbReference type="SFLD" id="SFLDF00009">
    <property type="entry name" value="o-succinylbenzoate_synthase"/>
    <property type="match status" value="1"/>
</dbReference>
<dbReference type="SMART" id="SM00922">
    <property type="entry name" value="MR_MLE"/>
    <property type="match status" value="1"/>
</dbReference>
<dbReference type="SUPFAM" id="SSF51604">
    <property type="entry name" value="Enolase C-terminal domain-like"/>
    <property type="match status" value="1"/>
</dbReference>
<dbReference type="Gene3D" id="3.20.20.120">
    <property type="entry name" value="Enolase-like C-terminal domain"/>
    <property type="match status" value="1"/>
</dbReference>
<dbReference type="SUPFAM" id="SSF54826">
    <property type="entry name" value="Enolase N-terminal domain-like"/>
    <property type="match status" value="1"/>
</dbReference>
<name>A0A1E5QC83_9PROT</name>
<keyword evidence="4" id="KW-1185">Reference proteome</keyword>
<dbReference type="InterPro" id="IPR029017">
    <property type="entry name" value="Enolase-like_N"/>
</dbReference>
<dbReference type="GO" id="GO:0003824">
    <property type="term" value="F:catalytic activity"/>
    <property type="evidence" value="ECO:0007669"/>
    <property type="project" value="UniProtKB-ARBA"/>
</dbReference>
<keyword evidence="1" id="KW-0479">Metal-binding</keyword>
<evidence type="ECO:0000259" key="2">
    <source>
        <dbReference type="SMART" id="SM00922"/>
    </source>
</evidence>